<evidence type="ECO:0000313" key="3">
    <source>
        <dbReference type="EMBL" id="CDW76587.1"/>
    </source>
</evidence>
<dbReference type="Proteomes" id="UP000039865">
    <property type="component" value="Unassembled WGS sequence"/>
</dbReference>
<feature type="region of interest" description="Disordered" evidence="2">
    <location>
        <begin position="1491"/>
        <end position="1516"/>
    </location>
</feature>
<evidence type="ECO:0000256" key="2">
    <source>
        <dbReference type="SAM" id="MobiDB-lite"/>
    </source>
</evidence>
<name>A0A078A346_STYLE</name>
<feature type="compositionally biased region" description="Basic and acidic residues" evidence="2">
    <location>
        <begin position="409"/>
        <end position="419"/>
    </location>
</feature>
<dbReference type="OMA" id="AYAGMYY"/>
<evidence type="ECO:0000313" key="4">
    <source>
        <dbReference type="Proteomes" id="UP000039865"/>
    </source>
</evidence>
<feature type="compositionally biased region" description="Basic and acidic residues" evidence="2">
    <location>
        <begin position="973"/>
        <end position="982"/>
    </location>
</feature>
<feature type="region of interest" description="Disordered" evidence="2">
    <location>
        <begin position="602"/>
        <end position="625"/>
    </location>
</feature>
<evidence type="ECO:0000256" key="1">
    <source>
        <dbReference type="SAM" id="Coils"/>
    </source>
</evidence>
<dbReference type="InParanoid" id="A0A078A346"/>
<feature type="region of interest" description="Disordered" evidence="2">
    <location>
        <begin position="401"/>
        <end position="443"/>
    </location>
</feature>
<gene>
    <name evidence="3" type="primary">Contig15244.g16247</name>
    <name evidence="3" type="ORF">STYLEM_5547</name>
</gene>
<dbReference type="EMBL" id="CCKQ01005372">
    <property type="protein sequence ID" value="CDW76587.1"/>
    <property type="molecule type" value="Genomic_DNA"/>
</dbReference>
<feature type="compositionally biased region" description="Polar residues" evidence="2">
    <location>
        <begin position="602"/>
        <end position="616"/>
    </location>
</feature>
<sequence length="1646" mass="191544">MIIDTKGLACTEFIEAYKQLKDFVNKQVSGALRKDMIKIAILSKYEIFQVKNQTQDRQTELFAIRVILADLLLKTGALDLSKNLIGQIMNCINEVAQESITKAVNIQNALIKSNNQSSKIRFSDKLLSFSQTKFFENEENNYQKQSVFYPTLRMKQQKYLEYLLLQRELCLKLKKDQQAFYIYSIAKTFATEVFGNNSQELMSIDILTLIHNKAARTSKQSSKKMRKIQEQIDKSKNLNNSNQKTEGSGIHRIADFNINTIAYEQNNNSTIRKNNESFRNPMESQNSQTFRHVIQEIKEIQPVLVENLNNSSATRVPRRSQQILTDRVPQSELQQQFYPSIYQFQNPQSTSNQKVWHQSIQNNMKGANSRQNDGDSTQNQGSILKFKIDEKAFLKYKNRCFSNQNQNQQKDRRQQKSEFQESSLNDTPHHNNHAELQKNDQNKNIIQNFDQREFAIEVKDQAISIIDDHSITSEDDFQRDENQDSISRAQVNLSNNGDKSKTLVDFKNSSSILNQATNNCSIQLNDIQSNLQHQNIDLFMYNIGASKESNNSNLVIKNTPYEPELKVQLTGSLSIVKTNLKQNLNTEQLNLPSYLLESNSQRLEQHRNSAQNSNVFGENPDIPYTSDLEEEKQSMHQYNQGFIQRKSLEQNYLQHHNNHHSHKVPDTSYLGLNANNQAQQAQLEDLDNQNNSQVETSLRALHNVNDNITDIIPLDHHILEENLNEEEKFDIKTSTANNTQRNAFVNNRSSLFNSPNVAKLNRQQRNQITHTNLNDASESNLQNQRNTNHSRSDNLPYQASLEWNNLNSDVHNQQIQERITPLNLNQSDQELQVSQNQNTRESNNLLVIKIQSCDCQNCLKIQGEIKQLVKIQSYFRMWLQQNQMRLRQRNIDSKADTNQGKKMSTNSLILNQQNSIANLSNVPQISSMNFTLDEKITIQIKEQDEEQLEEDSLKKQDNALIRASPNNSYQNNQKHESMDTHADNSSPEEEAKIINFGDNDKPQKFGFEIAQINRQLDFKQTHSQQAPKISNIVIQRKNIGDKLTIEDITIPMKAANQQRRKTILKPDLNFHDQLEFDKSFNNKMRNNQLKANEEIQKMGVKQRIRARIRNALYRQYQQYQIEPLKVIKNKISNNINGKRIQLIHVFFKGKHMIQQIENGNISDIIQTKLINWRNINRFHLSGIKTDDFLDYYDYNHELQKIVKIIKFDKSLDEKQHENLLKKVAFAIGINNEQQKEVREVHQISVDDLATGLVHKVIHQAFARYKNKIKGSMNVWHTIAAQPAIDIGNLDTYLDHLLTWQIESDGTSYFLRARYNKFTRQIKIDTLIRKQFLIFDKPLEYIVQNVFPDILPNLVNFPNKKDQVWVDECLKVLKTCLPAIIYLDLQNKMISMKKIVKQQPSFQEKRDQLDYYQVMLKQDKPTTIERKKTGRMSQEFSQGISIFGINPTPPNLSPEISQQSLGQNTPIHGTNLKLGQYLNKQVSHSDENENTITIGIRKDPHRKSLAPQVSDQNQKKSEESIQYSLKLQETTYNIIYKVISMADGKYQLQATMIDDKGQPEDQIQDRDMAIKYKKIKDQDKDKDKEKEKEKEKFYLFKFSDIQRYITIFHAYISQPAICETITDVLTMIDKKHRIRFDEIENANDESY</sequence>
<proteinExistence type="predicted"/>
<feature type="coiled-coil region" evidence="1">
    <location>
        <begin position="669"/>
        <end position="696"/>
    </location>
</feature>
<feature type="region of interest" description="Disordered" evidence="2">
    <location>
        <begin position="771"/>
        <end position="795"/>
    </location>
</feature>
<keyword evidence="4" id="KW-1185">Reference proteome</keyword>
<protein>
    <submittedName>
        <fullName evidence="3">Uncharacterized protein</fullName>
    </submittedName>
</protein>
<organism evidence="3 4">
    <name type="scientific">Stylonychia lemnae</name>
    <name type="common">Ciliate</name>
    <dbReference type="NCBI Taxonomy" id="5949"/>
    <lineage>
        <taxon>Eukaryota</taxon>
        <taxon>Sar</taxon>
        <taxon>Alveolata</taxon>
        <taxon>Ciliophora</taxon>
        <taxon>Intramacronucleata</taxon>
        <taxon>Spirotrichea</taxon>
        <taxon>Stichotrichia</taxon>
        <taxon>Sporadotrichida</taxon>
        <taxon>Oxytrichidae</taxon>
        <taxon>Stylonychinae</taxon>
        <taxon>Stylonychia</taxon>
    </lineage>
</organism>
<dbReference type="PROSITE" id="PS50096">
    <property type="entry name" value="IQ"/>
    <property type="match status" value="1"/>
</dbReference>
<reference evidence="3 4" key="1">
    <citation type="submission" date="2014-06" db="EMBL/GenBank/DDBJ databases">
        <authorList>
            <person name="Swart Estienne"/>
        </authorList>
    </citation>
    <scope>NUCLEOTIDE SEQUENCE [LARGE SCALE GENOMIC DNA]</scope>
    <source>
        <strain evidence="3 4">130c</strain>
    </source>
</reference>
<feature type="compositionally biased region" description="Basic and acidic residues" evidence="2">
    <location>
        <begin position="427"/>
        <end position="441"/>
    </location>
</feature>
<keyword evidence="1" id="KW-0175">Coiled coil</keyword>
<feature type="region of interest" description="Disordered" evidence="2">
    <location>
        <begin position="962"/>
        <end position="989"/>
    </location>
</feature>
<accession>A0A078A346</accession>